<dbReference type="EMBL" id="LXQA010058580">
    <property type="protein sequence ID" value="MCI05408.1"/>
    <property type="molecule type" value="Genomic_DNA"/>
</dbReference>
<sequence length="112" mass="12353">INYGPRIELMRKVSNFLKKPMLQLKCTSMALAGCTLVTLMLCWSVQTGIQNARRTIPVTGYEARAVFALLQSADTLQGDLKATIKQGKDWIGFAIQKGLAAQLVARLPFIQV</sequence>
<dbReference type="Proteomes" id="UP000265520">
    <property type="component" value="Unassembled WGS sequence"/>
</dbReference>
<name>A0A392P058_9FABA</name>
<evidence type="ECO:0000313" key="1">
    <source>
        <dbReference type="EMBL" id="MCI05408.1"/>
    </source>
</evidence>
<organism evidence="1 2">
    <name type="scientific">Trifolium medium</name>
    <dbReference type="NCBI Taxonomy" id="97028"/>
    <lineage>
        <taxon>Eukaryota</taxon>
        <taxon>Viridiplantae</taxon>
        <taxon>Streptophyta</taxon>
        <taxon>Embryophyta</taxon>
        <taxon>Tracheophyta</taxon>
        <taxon>Spermatophyta</taxon>
        <taxon>Magnoliopsida</taxon>
        <taxon>eudicotyledons</taxon>
        <taxon>Gunneridae</taxon>
        <taxon>Pentapetalae</taxon>
        <taxon>rosids</taxon>
        <taxon>fabids</taxon>
        <taxon>Fabales</taxon>
        <taxon>Fabaceae</taxon>
        <taxon>Papilionoideae</taxon>
        <taxon>50 kb inversion clade</taxon>
        <taxon>NPAAA clade</taxon>
        <taxon>Hologalegina</taxon>
        <taxon>IRL clade</taxon>
        <taxon>Trifolieae</taxon>
        <taxon>Trifolium</taxon>
    </lineage>
</organism>
<reference evidence="1 2" key="1">
    <citation type="journal article" date="2018" name="Front. Plant Sci.">
        <title>Red Clover (Trifolium pratense) and Zigzag Clover (T. medium) - A Picture of Genomic Similarities and Differences.</title>
        <authorList>
            <person name="Dluhosova J."/>
            <person name="Istvanek J."/>
            <person name="Nedelnik J."/>
            <person name="Repkova J."/>
        </authorList>
    </citation>
    <scope>NUCLEOTIDE SEQUENCE [LARGE SCALE GENOMIC DNA]</scope>
    <source>
        <strain evidence="2">cv. 10/8</strain>
        <tissue evidence="1">Leaf</tissue>
    </source>
</reference>
<comment type="caution">
    <text evidence="1">The sequence shown here is derived from an EMBL/GenBank/DDBJ whole genome shotgun (WGS) entry which is preliminary data.</text>
</comment>
<accession>A0A392P058</accession>
<proteinExistence type="predicted"/>
<feature type="non-terminal residue" evidence="1">
    <location>
        <position position="1"/>
    </location>
</feature>
<protein>
    <submittedName>
        <fullName evidence="1">MutS2 protein-like</fullName>
    </submittedName>
</protein>
<keyword evidence="2" id="KW-1185">Reference proteome</keyword>
<evidence type="ECO:0000313" key="2">
    <source>
        <dbReference type="Proteomes" id="UP000265520"/>
    </source>
</evidence>
<dbReference type="AlphaFoldDB" id="A0A392P058"/>